<dbReference type="Proteomes" id="UP000196125">
    <property type="component" value="Unassembled WGS sequence"/>
</dbReference>
<name>A0A1Y6IUQ8_9VIBR</name>
<sequence length="187" mass="21316">MYKKQFIDAFNITKSLGFETDSIDLNGALLDQNTRAKIYSTIQNQLGKFSPEEVSQQCFGATYILKNELEQLLDKKFYYTLGYIDLEGKSVFYTDFDVLKGYMGQQNKTFSQPINLHAWLTTTGGEIIDATLMTTLSVVRKQPELLGGVIASVNESLTDLSYHPQIIGEEYLKDCGFMVDFEFWEFS</sequence>
<evidence type="ECO:0000313" key="3">
    <source>
        <dbReference type="EMBL" id="SMS00751.1"/>
    </source>
</evidence>
<proteinExistence type="predicted"/>
<protein>
    <submittedName>
        <fullName evidence="3">Uncharacterized protein</fullName>
    </submittedName>
</protein>
<evidence type="ECO:0000313" key="2">
    <source>
        <dbReference type="EMBL" id="MDW6004463.1"/>
    </source>
</evidence>
<dbReference type="Proteomes" id="UP001283366">
    <property type="component" value="Unassembled WGS sequence"/>
</dbReference>
<dbReference type="OrthoDB" id="6198661at2"/>
<accession>A0A1Y6IUQ8</accession>
<dbReference type="AlphaFoldDB" id="A0A1Y6IUQ8"/>
<keyword evidence="5" id="KW-1185">Reference proteome</keyword>
<gene>
    <name evidence="1" type="ORF">SBX37_16450</name>
    <name evidence="2" type="ORF">SBX37_16520</name>
    <name evidence="3" type="ORF">VIM7927_02020</name>
</gene>
<reference evidence="3 4" key="1">
    <citation type="submission" date="2017-05" db="EMBL/GenBank/DDBJ databases">
        <authorList>
            <person name="Song R."/>
            <person name="Chenine A.L."/>
            <person name="Ruprecht R.M."/>
        </authorList>
    </citation>
    <scope>NUCLEOTIDE SEQUENCE [LARGE SCALE GENOMIC DNA]</scope>
    <source>
        <strain evidence="3 4">CECT 7927</strain>
    </source>
</reference>
<evidence type="ECO:0000313" key="4">
    <source>
        <dbReference type="Proteomes" id="UP000196125"/>
    </source>
</evidence>
<dbReference type="RefSeq" id="WP_087480810.1">
    <property type="nucleotide sequence ID" value="NZ_AP024884.1"/>
</dbReference>
<reference evidence="1 5" key="2">
    <citation type="submission" date="2023-11" db="EMBL/GenBank/DDBJ databases">
        <title>Plant-associative lifestyle of Vibrio porteresiae and its evolutionary dynamics.</title>
        <authorList>
            <person name="Rameshkumar N."/>
            <person name="Kirti K."/>
        </authorList>
    </citation>
    <scope>NUCLEOTIDE SEQUENCE [LARGE SCALE GENOMIC DNA]</scope>
    <source>
        <strain evidence="1 5">MSSRF38</strain>
    </source>
</reference>
<organism evidence="3 4">
    <name type="scientific">Vibrio mangrovi</name>
    <dbReference type="NCBI Taxonomy" id="474394"/>
    <lineage>
        <taxon>Bacteria</taxon>
        <taxon>Pseudomonadati</taxon>
        <taxon>Pseudomonadota</taxon>
        <taxon>Gammaproteobacteria</taxon>
        <taxon>Vibrionales</taxon>
        <taxon>Vibrionaceae</taxon>
        <taxon>Vibrio</taxon>
    </lineage>
</organism>
<dbReference type="EMBL" id="JAWRCO010000002">
    <property type="protein sequence ID" value="MDW6004463.1"/>
    <property type="molecule type" value="Genomic_DNA"/>
</dbReference>
<evidence type="ECO:0000313" key="5">
    <source>
        <dbReference type="Proteomes" id="UP001283366"/>
    </source>
</evidence>
<dbReference type="EMBL" id="FXXI01000003">
    <property type="protein sequence ID" value="SMS00751.1"/>
    <property type="molecule type" value="Genomic_DNA"/>
</dbReference>
<evidence type="ECO:0000313" key="1">
    <source>
        <dbReference type="EMBL" id="MDW6004449.1"/>
    </source>
</evidence>
<dbReference type="EMBL" id="JAWRCO010000002">
    <property type="protein sequence ID" value="MDW6004449.1"/>
    <property type="molecule type" value="Genomic_DNA"/>
</dbReference>